<dbReference type="SUPFAM" id="SSF53474">
    <property type="entry name" value="alpha/beta-Hydrolases"/>
    <property type="match status" value="1"/>
</dbReference>
<dbReference type="RefSeq" id="WP_141886855.1">
    <property type="nucleotide sequence ID" value="NZ_BAAAUY010000002.1"/>
</dbReference>
<evidence type="ECO:0000313" key="4">
    <source>
        <dbReference type="Proteomes" id="UP000319094"/>
    </source>
</evidence>
<feature type="region of interest" description="Disordered" evidence="1">
    <location>
        <begin position="1"/>
        <end position="21"/>
    </location>
</feature>
<accession>A0A542Y6B6</accession>
<dbReference type="EMBL" id="VFON01000001">
    <property type="protein sequence ID" value="TQL43557.1"/>
    <property type="molecule type" value="Genomic_DNA"/>
</dbReference>
<dbReference type="PANTHER" id="PTHR43433">
    <property type="entry name" value="HYDROLASE, ALPHA/BETA FOLD FAMILY PROTEIN"/>
    <property type="match status" value="1"/>
</dbReference>
<comment type="caution">
    <text evidence="3">The sequence shown here is derived from an EMBL/GenBank/DDBJ whole genome shotgun (WGS) entry which is preliminary data.</text>
</comment>
<proteinExistence type="predicted"/>
<dbReference type="AlphaFoldDB" id="A0A542Y6B6"/>
<dbReference type="Pfam" id="PF00561">
    <property type="entry name" value="Abhydrolase_1"/>
    <property type="match status" value="1"/>
</dbReference>
<evidence type="ECO:0000313" key="3">
    <source>
        <dbReference type="EMBL" id="TQL43557.1"/>
    </source>
</evidence>
<sequence>MEFEPQHHRVSLPDGRALAGSSWGPKDGEPVLFVAGAATGKSMAFGEDALVEMGVQLITMDRPGIGDSSPADERTIESTAADYLAFVAGVLGSDASPLPVVANSQGAIFGLALALTGSAERLVLASPADELQHPDIHALLPPEATALSDLAEATPGEAAAVLAGFTAQAMEEMVLGGSHESDRAFYSSPTFLPRYRNALAEGFANAGAGYVQDTVLAMRTWGLDLHRIACPVQVWFGAHDLSHSPDHGATLAARIPGATRKLREDAGGALLWTHGREVLAAALAR</sequence>
<dbReference type="GO" id="GO:0003824">
    <property type="term" value="F:catalytic activity"/>
    <property type="evidence" value="ECO:0007669"/>
    <property type="project" value="UniProtKB-ARBA"/>
</dbReference>
<keyword evidence="4" id="KW-1185">Reference proteome</keyword>
<reference evidence="3 4" key="1">
    <citation type="submission" date="2019-06" db="EMBL/GenBank/DDBJ databases">
        <title>Sequencing the genomes of 1000 actinobacteria strains.</title>
        <authorList>
            <person name="Klenk H.-P."/>
        </authorList>
    </citation>
    <scope>NUCLEOTIDE SEQUENCE [LARGE SCALE GENOMIC DNA]</scope>
    <source>
        <strain evidence="3 4">DSM 8803</strain>
    </source>
</reference>
<dbReference type="Proteomes" id="UP000319094">
    <property type="component" value="Unassembled WGS sequence"/>
</dbReference>
<name>A0A542Y6B6_9MICO</name>
<evidence type="ECO:0000259" key="2">
    <source>
        <dbReference type="Pfam" id="PF00561"/>
    </source>
</evidence>
<gene>
    <name evidence="3" type="ORF">FB468_1583</name>
</gene>
<protein>
    <submittedName>
        <fullName evidence="3">Pimeloyl-ACP methyl ester carboxylesterase</fullName>
    </submittedName>
</protein>
<feature type="domain" description="AB hydrolase-1" evidence="2">
    <location>
        <begin position="30"/>
        <end position="274"/>
    </location>
</feature>
<dbReference type="Gene3D" id="3.40.50.1820">
    <property type="entry name" value="alpha/beta hydrolase"/>
    <property type="match status" value="1"/>
</dbReference>
<dbReference type="InterPro" id="IPR000073">
    <property type="entry name" value="AB_hydrolase_1"/>
</dbReference>
<organism evidence="3 4">
    <name type="scientific">Leucobacter komagatae</name>
    <dbReference type="NCBI Taxonomy" id="55969"/>
    <lineage>
        <taxon>Bacteria</taxon>
        <taxon>Bacillati</taxon>
        <taxon>Actinomycetota</taxon>
        <taxon>Actinomycetes</taxon>
        <taxon>Micrococcales</taxon>
        <taxon>Microbacteriaceae</taxon>
        <taxon>Leucobacter</taxon>
    </lineage>
</organism>
<dbReference type="OrthoDB" id="9800988at2"/>
<dbReference type="InterPro" id="IPR050471">
    <property type="entry name" value="AB_hydrolase"/>
</dbReference>
<evidence type="ECO:0000256" key="1">
    <source>
        <dbReference type="SAM" id="MobiDB-lite"/>
    </source>
</evidence>
<dbReference type="PANTHER" id="PTHR43433:SF10">
    <property type="entry name" value="AB HYDROLASE-1 DOMAIN-CONTAINING PROTEIN"/>
    <property type="match status" value="1"/>
</dbReference>
<dbReference type="InterPro" id="IPR029058">
    <property type="entry name" value="AB_hydrolase_fold"/>
</dbReference>